<dbReference type="Proteomes" id="UP000569329">
    <property type="component" value="Unassembled WGS sequence"/>
</dbReference>
<accession>A0A839E228</accession>
<sequence>MTAPRPGRTRPRCCGTDDPIVGRSAAGTVPLADGRRQCAAIRRIVVVVLGSPRSWRYRPPGPVGSDHGSGASGDFEEGAETGARARPWPRISAGLLSPRSKGEGGPVPATVRSRHVPTSREGPLCAPSPRTNSTMPCGSPWRSFTRHPRRCDTAGPVRWNGTAGTTEHLSDDLFAYAVQLGPKHRPGTARCPSCGRADGPAPGERRSRERGGARQPVASAGGQWHAAGRDGAHDVTASSRPPRLRGFGTRGLRRDGGRGDPGAHARAGPRTRAGPEPARRSVRASARPPVPGRTGIHGSPAHPAVGHRTRRTARTHAARAHDPLQPPRLQRSDRTSPHVRPPQPPTRWTRVVCGTSARDAGGPPRRGRHRRRPRR</sequence>
<name>A0A839E228_9PSEU</name>
<evidence type="ECO:0000256" key="1">
    <source>
        <dbReference type="SAM" id="MobiDB-lite"/>
    </source>
</evidence>
<gene>
    <name evidence="2" type="ORF">FHX42_003985</name>
</gene>
<keyword evidence="3" id="KW-1185">Reference proteome</keyword>
<comment type="caution">
    <text evidence="2">The sequence shown here is derived from an EMBL/GenBank/DDBJ whole genome shotgun (WGS) entry which is preliminary data.</text>
</comment>
<feature type="compositionally biased region" description="Basic residues" evidence="1">
    <location>
        <begin position="305"/>
        <end position="318"/>
    </location>
</feature>
<feature type="region of interest" description="Disordered" evidence="1">
    <location>
        <begin position="184"/>
        <end position="375"/>
    </location>
</feature>
<evidence type="ECO:0000313" key="3">
    <source>
        <dbReference type="Proteomes" id="UP000569329"/>
    </source>
</evidence>
<dbReference type="EMBL" id="JACGWZ010000006">
    <property type="protein sequence ID" value="MBA8826606.1"/>
    <property type="molecule type" value="Genomic_DNA"/>
</dbReference>
<feature type="region of interest" description="Disordered" evidence="1">
    <location>
        <begin position="55"/>
        <end position="137"/>
    </location>
</feature>
<feature type="compositionally biased region" description="Basic and acidic residues" evidence="1">
    <location>
        <begin position="252"/>
        <end position="263"/>
    </location>
</feature>
<feature type="compositionally biased region" description="Basic and acidic residues" evidence="1">
    <location>
        <begin position="203"/>
        <end position="212"/>
    </location>
</feature>
<feature type="compositionally biased region" description="Low complexity" evidence="1">
    <location>
        <begin position="1"/>
        <end position="16"/>
    </location>
</feature>
<protein>
    <submittedName>
        <fullName evidence="2">Uncharacterized protein</fullName>
    </submittedName>
</protein>
<feature type="region of interest" description="Disordered" evidence="1">
    <location>
        <begin position="1"/>
        <end position="26"/>
    </location>
</feature>
<evidence type="ECO:0000313" key="2">
    <source>
        <dbReference type="EMBL" id="MBA8826606.1"/>
    </source>
</evidence>
<organism evidence="2 3">
    <name type="scientific">Halosaccharopolyspora lacisalsi</name>
    <dbReference type="NCBI Taxonomy" id="1000566"/>
    <lineage>
        <taxon>Bacteria</taxon>
        <taxon>Bacillati</taxon>
        <taxon>Actinomycetota</taxon>
        <taxon>Actinomycetes</taxon>
        <taxon>Pseudonocardiales</taxon>
        <taxon>Pseudonocardiaceae</taxon>
        <taxon>Halosaccharopolyspora</taxon>
    </lineage>
</organism>
<dbReference type="AlphaFoldDB" id="A0A839E228"/>
<reference evidence="2 3" key="1">
    <citation type="submission" date="2020-07" db="EMBL/GenBank/DDBJ databases">
        <title>Sequencing the genomes of 1000 actinobacteria strains.</title>
        <authorList>
            <person name="Klenk H.-P."/>
        </authorList>
    </citation>
    <scope>NUCLEOTIDE SEQUENCE [LARGE SCALE GENOMIC DNA]</scope>
    <source>
        <strain evidence="2 3">DSM 45975</strain>
    </source>
</reference>
<feature type="compositionally biased region" description="Basic residues" evidence="1">
    <location>
        <begin position="365"/>
        <end position="375"/>
    </location>
</feature>
<proteinExistence type="predicted"/>